<evidence type="ECO:0000256" key="6">
    <source>
        <dbReference type="ARBA" id="ARBA00023015"/>
    </source>
</evidence>
<evidence type="ECO:0000313" key="12">
    <source>
        <dbReference type="EMBL" id="PWA15513.1"/>
    </source>
</evidence>
<dbReference type="STRING" id="33528.ENSGAFP00000021215"/>
<gene>
    <name evidence="12" type="ORF">CCH79_00014701</name>
</gene>
<dbReference type="GO" id="GO:0008270">
    <property type="term" value="F:zinc ion binding"/>
    <property type="evidence" value="ECO:0007669"/>
    <property type="project" value="UniProtKB-KW"/>
</dbReference>
<feature type="region of interest" description="Disordered" evidence="10">
    <location>
        <begin position="104"/>
        <end position="126"/>
    </location>
</feature>
<keyword evidence="13" id="KW-1185">Reference proteome</keyword>
<name>A0A315V995_GAMAF</name>
<reference evidence="12 13" key="1">
    <citation type="journal article" date="2018" name="G3 (Bethesda)">
        <title>A High-Quality Reference Genome for the Invasive Mosquitofish Gambusia affinis Using a Chicago Library.</title>
        <authorList>
            <person name="Hoffberg S.L."/>
            <person name="Troendle N.J."/>
            <person name="Glenn T.C."/>
            <person name="Mahmud O."/>
            <person name="Louha S."/>
            <person name="Chalopin D."/>
            <person name="Bennetzen J.L."/>
            <person name="Mauricio R."/>
        </authorList>
    </citation>
    <scope>NUCLEOTIDE SEQUENCE [LARGE SCALE GENOMIC DNA]</scope>
    <source>
        <strain evidence="12">NE01/NJP1002.9</strain>
        <tissue evidence="12">Muscle</tissue>
    </source>
</reference>
<dbReference type="GO" id="GO:0000978">
    <property type="term" value="F:RNA polymerase II cis-regulatory region sequence-specific DNA binding"/>
    <property type="evidence" value="ECO:0007669"/>
    <property type="project" value="TreeGrafter"/>
</dbReference>
<feature type="compositionally biased region" description="Polar residues" evidence="10">
    <location>
        <begin position="555"/>
        <end position="566"/>
    </location>
</feature>
<dbReference type="InterPro" id="IPR013087">
    <property type="entry name" value="Znf_C2H2_type"/>
</dbReference>
<dbReference type="SMART" id="SM00355">
    <property type="entry name" value="ZnF_C2H2"/>
    <property type="match status" value="4"/>
</dbReference>
<evidence type="ECO:0000256" key="4">
    <source>
        <dbReference type="ARBA" id="ARBA00022771"/>
    </source>
</evidence>
<evidence type="ECO:0000256" key="10">
    <source>
        <dbReference type="SAM" id="MobiDB-lite"/>
    </source>
</evidence>
<dbReference type="FunFam" id="3.30.160.60:FF:000208">
    <property type="entry name" value="zinc finger protein Gfi-1b"/>
    <property type="match status" value="1"/>
</dbReference>
<dbReference type="PROSITE" id="PS50157">
    <property type="entry name" value="ZINC_FINGER_C2H2_2"/>
    <property type="match status" value="4"/>
</dbReference>
<dbReference type="FunFam" id="3.30.160.60:FF:000245">
    <property type="entry name" value="zinc finger protein Gfi-1"/>
    <property type="match status" value="1"/>
</dbReference>
<evidence type="ECO:0000256" key="3">
    <source>
        <dbReference type="ARBA" id="ARBA00022737"/>
    </source>
</evidence>
<organism evidence="12 13">
    <name type="scientific">Gambusia affinis</name>
    <name type="common">Western mosquitofish</name>
    <name type="synonym">Heterandria affinis</name>
    <dbReference type="NCBI Taxonomy" id="33528"/>
    <lineage>
        <taxon>Eukaryota</taxon>
        <taxon>Metazoa</taxon>
        <taxon>Chordata</taxon>
        <taxon>Craniata</taxon>
        <taxon>Vertebrata</taxon>
        <taxon>Euteleostomi</taxon>
        <taxon>Actinopterygii</taxon>
        <taxon>Neopterygii</taxon>
        <taxon>Teleostei</taxon>
        <taxon>Neoteleostei</taxon>
        <taxon>Acanthomorphata</taxon>
        <taxon>Ovalentaria</taxon>
        <taxon>Atherinomorphae</taxon>
        <taxon>Cyprinodontiformes</taxon>
        <taxon>Poeciliidae</taxon>
        <taxon>Poeciliinae</taxon>
        <taxon>Gambusia</taxon>
    </lineage>
</organism>
<keyword evidence="2" id="KW-0479">Metal-binding</keyword>
<feature type="domain" description="C2H2-type" evidence="11">
    <location>
        <begin position="279"/>
        <end position="306"/>
    </location>
</feature>
<dbReference type="PROSITE" id="PS00028">
    <property type="entry name" value="ZINC_FINGER_C2H2_1"/>
    <property type="match status" value="3"/>
</dbReference>
<comment type="caution">
    <text evidence="12">The sequence shown here is derived from an EMBL/GenBank/DDBJ whole genome shotgun (WGS) entry which is preliminary data.</text>
</comment>
<dbReference type="PANTHER" id="PTHR23235:SF142">
    <property type="entry name" value="ZINC FINGER PROTEIN 384"/>
    <property type="match status" value="1"/>
</dbReference>
<evidence type="ECO:0000259" key="11">
    <source>
        <dbReference type="PROSITE" id="PS50157"/>
    </source>
</evidence>
<feature type="compositionally biased region" description="Basic and acidic residues" evidence="10">
    <location>
        <begin position="51"/>
        <end position="66"/>
    </location>
</feature>
<dbReference type="Pfam" id="PF00096">
    <property type="entry name" value="zf-C2H2"/>
    <property type="match status" value="3"/>
</dbReference>
<feature type="region of interest" description="Disordered" evidence="10">
    <location>
        <begin position="42"/>
        <end position="83"/>
    </location>
</feature>
<feature type="region of interest" description="Disordered" evidence="10">
    <location>
        <begin position="554"/>
        <end position="596"/>
    </location>
</feature>
<dbReference type="Gene3D" id="3.30.160.60">
    <property type="entry name" value="Classic Zinc Finger"/>
    <property type="match status" value="3"/>
</dbReference>
<keyword evidence="7" id="KW-0804">Transcription</keyword>
<dbReference type="Proteomes" id="UP000250572">
    <property type="component" value="Unassembled WGS sequence"/>
</dbReference>
<feature type="domain" description="C2H2-type" evidence="11">
    <location>
        <begin position="307"/>
        <end position="334"/>
    </location>
</feature>
<evidence type="ECO:0000256" key="1">
    <source>
        <dbReference type="ARBA" id="ARBA00004123"/>
    </source>
</evidence>
<dbReference type="SUPFAM" id="SSF57667">
    <property type="entry name" value="beta-beta-alpha zinc fingers"/>
    <property type="match status" value="2"/>
</dbReference>
<keyword evidence="5" id="KW-0862">Zinc</keyword>
<keyword evidence="6" id="KW-0805">Transcription regulation</keyword>
<comment type="subcellular location">
    <subcellularLocation>
        <location evidence="1">Nucleus</location>
    </subcellularLocation>
</comment>
<keyword evidence="3" id="KW-0677">Repeat</keyword>
<dbReference type="EMBL" id="NHOQ01002686">
    <property type="protein sequence ID" value="PWA15513.1"/>
    <property type="molecule type" value="Genomic_DNA"/>
</dbReference>
<proteinExistence type="predicted"/>
<evidence type="ECO:0000256" key="9">
    <source>
        <dbReference type="PROSITE-ProRule" id="PRU00042"/>
    </source>
</evidence>
<sequence>MCTVICDFERQEADCAMMNSRYADDISLTPTSAMPRSFLVKTKRTHPLSPPRDHCSSRQAETDGKDGIGLPEDAPRTLSPEIRNPLTDGLANCSYRTPTDKLWASAPVEKEDRPTPVASWSPDRQKSDRERELERLVFLLLNHTSHTDLKSPVRDCPLCEKSLSDILMPGSLRDQVYNTLSIPLSRSLAAADISHVPFGFRAVGSYSRAKDFWLVGFISQYADRIVGCEGEGRVAAKANRRGLEPVTERSFGCKVCGKVFKRSSTLSTHLLIHSDTRPYPCQYCGKRFHQKSDMKKHTFIHTGEKPHVCKVCGKGFSQSSNLITHSRKHNSYRPFSCSRCQLTFQRRVELQRHHETQCGYGEVCGSHHVPTGFLFQDDLVPSAPQHQTVGETKEEAAVDELHGVVVNGPQDEAKSQQMRFFRIAHVWRAVVYRRESSPTVAVSVPVTSDVFLLFAVSVFVLVTARLRAEPDGGIRGAAVAYHGPEGRFLRSDRCRDLDKDAVVGGDDTRSGPCLLVAIGDEESQLQSGPRCEYGHRQMVGSWGRLWTPPCPPCKPSNQRKVAQTRGSEPAGGSDKSLLDMVTLGSGGNGNETLLED</sequence>
<keyword evidence="8" id="KW-0539">Nucleus</keyword>
<feature type="domain" description="C2H2-type" evidence="11">
    <location>
        <begin position="335"/>
        <end position="362"/>
    </location>
</feature>
<evidence type="ECO:0000256" key="8">
    <source>
        <dbReference type="ARBA" id="ARBA00023242"/>
    </source>
</evidence>
<evidence type="ECO:0000256" key="2">
    <source>
        <dbReference type="ARBA" id="ARBA00022723"/>
    </source>
</evidence>
<dbReference type="GO" id="GO:0005634">
    <property type="term" value="C:nucleus"/>
    <property type="evidence" value="ECO:0007669"/>
    <property type="project" value="UniProtKB-SubCell"/>
</dbReference>
<dbReference type="InterPro" id="IPR036236">
    <property type="entry name" value="Znf_C2H2_sf"/>
</dbReference>
<dbReference type="PANTHER" id="PTHR23235">
    <property type="entry name" value="KRUEPPEL-LIKE TRANSCRIPTION FACTOR"/>
    <property type="match status" value="1"/>
</dbReference>
<evidence type="ECO:0000256" key="7">
    <source>
        <dbReference type="ARBA" id="ARBA00023163"/>
    </source>
</evidence>
<evidence type="ECO:0000313" key="13">
    <source>
        <dbReference type="Proteomes" id="UP000250572"/>
    </source>
</evidence>
<accession>A0A315V995</accession>
<protein>
    <recommendedName>
        <fullName evidence="11">C2H2-type domain-containing protein</fullName>
    </recommendedName>
</protein>
<feature type="domain" description="C2H2-type" evidence="11">
    <location>
        <begin position="251"/>
        <end position="278"/>
    </location>
</feature>
<dbReference type="AlphaFoldDB" id="A0A315V995"/>
<evidence type="ECO:0000256" key="5">
    <source>
        <dbReference type="ARBA" id="ARBA00022833"/>
    </source>
</evidence>
<keyword evidence="4 9" id="KW-0863">Zinc-finger</keyword>
<dbReference type="GO" id="GO:0000981">
    <property type="term" value="F:DNA-binding transcription factor activity, RNA polymerase II-specific"/>
    <property type="evidence" value="ECO:0007669"/>
    <property type="project" value="TreeGrafter"/>
</dbReference>
<dbReference type="FunFam" id="3.30.160.60:FF:001289">
    <property type="entry name" value="Zinc finger protein 574"/>
    <property type="match status" value="1"/>
</dbReference>